<organism evidence="1 2">
    <name type="scientific">Globodera rostochiensis</name>
    <name type="common">Golden nematode worm</name>
    <name type="synonym">Heterodera rostochiensis</name>
    <dbReference type="NCBI Taxonomy" id="31243"/>
    <lineage>
        <taxon>Eukaryota</taxon>
        <taxon>Metazoa</taxon>
        <taxon>Ecdysozoa</taxon>
        <taxon>Nematoda</taxon>
        <taxon>Chromadorea</taxon>
        <taxon>Rhabditida</taxon>
        <taxon>Tylenchina</taxon>
        <taxon>Tylenchomorpha</taxon>
        <taxon>Tylenchoidea</taxon>
        <taxon>Heteroderidae</taxon>
        <taxon>Heteroderinae</taxon>
        <taxon>Globodera</taxon>
    </lineage>
</organism>
<name>A0A914HQ97_GLORO</name>
<dbReference type="Proteomes" id="UP000887572">
    <property type="component" value="Unplaced"/>
</dbReference>
<proteinExistence type="predicted"/>
<protein>
    <submittedName>
        <fullName evidence="2">Uncharacterized protein</fullName>
    </submittedName>
</protein>
<reference evidence="2" key="1">
    <citation type="submission" date="2022-11" db="UniProtKB">
        <authorList>
            <consortium name="WormBaseParasite"/>
        </authorList>
    </citation>
    <scope>IDENTIFICATION</scope>
</reference>
<dbReference type="WBParaSite" id="Gr19_v10_g3453.t1">
    <property type="protein sequence ID" value="Gr19_v10_g3453.t1"/>
    <property type="gene ID" value="Gr19_v10_g3453"/>
</dbReference>
<evidence type="ECO:0000313" key="1">
    <source>
        <dbReference type="Proteomes" id="UP000887572"/>
    </source>
</evidence>
<keyword evidence="1" id="KW-1185">Reference proteome</keyword>
<sequence length="205" mass="23546">MSSQVWRRGSLKIWPFINDNICGFDLSSSDFFRFSPTILRHCAKLRLIKSHALFPQFAANDSVGASFGQTSANWLHTPRGDGLPPKVLKCGFYSTGMEGLKREFLNSVDRVNYIIGLFVRAGVVPFKLKNNLTGERLVCRRFNKYKWLLVRCPIERDEDKWENEAFKWNWCRPWNSIHINFNDGNIGDGMLDANDGPSEPKKAKN</sequence>
<accession>A0A914HQ97</accession>
<dbReference type="AlphaFoldDB" id="A0A914HQ97"/>
<evidence type="ECO:0000313" key="2">
    <source>
        <dbReference type="WBParaSite" id="Gr19_v10_g3453.t1"/>
    </source>
</evidence>